<accession>A0A0C5VST1</accession>
<dbReference type="Proteomes" id="UP000032266">
    <property type="component" value="Chromosome"/>
</dbReference>
<sequence>MYCWSSGGAEYARNSALEFGIESCFTGFLPKPEIAIDDLQFNQWRNLLQVHPNQCDGNTIETYKEKIVEQQSKT</sequence>
<name>A0A0C5VST1_9GAMM</name>
<keyword evidence="2" id="KW-1185">Reference proteome</keyword>
<evidence type="ECO:0000313" key="2">
    <source>
        <dbReference type="Proteomes" id="UP000032266"/>
    </source>
</evidence>
<evidence type="ECO:0000313" key="1">
    <source>
        <dbReference type="EMBL" id="AJQ93374.1"/>
    </source>
</evidence>
<dbReference type="KEGG" id="gsn:YC6258_01326"/>
<dbReference type="HOGENOM" id="CLU_2682639_0_0_6"/>
<gene>
    <name evidence="1" type="ORF">YC6258_01326</name>
</gene>
<protein>
    <submittedName>
        <fullName evidence="1">Uncharacterized protein</fullName>
    </submittedName>
</protein>
<dbReference type="STRING" id="1445510.YC6258_01326"/>
<dbReference type="AlphaFoldDB" id="A0A0C5VST1"/>
<proteinExistence type="predicted"/>
<reference evidence="1 2" key="1">
    <citation type="submission" date="2014-01" db="EMBL/GenBank/DDBJ databases">
        <title>Full genme sequencing of cellulolytic bacterium Gynuella sunshinyii YC6258T gen. nov., sp. nov.</title>
        <authorList>
            <person name="Khan H."/>
            <person name="Chung E.J."/>
            <person name="Chung Y.R."/>
        </authorList>
    </citation>
    <scope>NUCLEOTIDE SEQUENCE [LARGE SCALE GENOMIC DNA]</scope>
    <source>
        <strain evidence="1 2">YC6258</strain>
    </source>
</reference>
<organism evidence="1 2">
    <name type="scientific">Gynuella sunshinyii YC6258</name>
    <dbReference type="NCBI Taxonomy" id="1445510"/>
    <lineage>
        <taxon>Bacteria</taxon>
        <taxon>Pseudomonadati</taxon>
        <taxon>Pseudomonadota</taxon>
        <taxon>Gammaproteobacteria</taxon>
        <taxon>Oceanospirillales</taxon>
        <taxon>Saccharospirillaceae</taxon>
        <taxon>Gynuella</taxon>
    </lineage>
</organism>
<dbReference type="EMBL" id="CP007142">
    <property type="protein sequence ID" value="AJQ93374.1"/>
    <property type="molecule type" value="Genomic_DNA"/>
</dbReference>